<dbReference type="InterPro" id="IPR037407">
    <property type="entry name" value="MLP_fam"/>
</dbReference>
<dbReference type="EMBL" id="SLWS01000007">
    <property type="protein sequence ID" value="TCO56102.1"/>
    <property type="molecule type" value="Genomic_DNA"/>
</dbReference>
<dbReference type="Gene3D" id="3.90.820.10">
    <property type="entry name" value="Structural Genomics, Unknown Function 30-nov-00 1gh9 Mol_id"/>
    <property type="match status" value="1"/>
</dbReference>
<comment type="caution">
    <text evidence="2">The sequence shown here is derived from an EMBL/GenBank/DDBJ whole genome shotgun (WGS) entry which is preliminary data.</text>
</comment>
<evidence type="ECO:0000259" key="1">
    <source>
        <dbReference type="SMART" id="SM00923"/>
    </source>
</evidence>
<organism evidence="2 3">
    <name type="scientific">Actinocrispum wychmicini</name>
    <dbReference type="NCBI Taxonomy" id="1213861"/>
    <lineage>
        <taxon>Bacteria</taxon>
        <taxon>Bacillati</taxon>
        <taxon>Actinomycetota</taxon>
        <taxon>Actinomycetes</taxon>
        <taxon>Pseudonocardiales</taxon>
        <taxon>Pseudonocardiaceae</taxon>
        <taxon>Actinocrispum</taxon>
    </lineage>
</organism>
<feature type="domain" description="MbtH-like" evidence="1">
    <location>
        <begin position="1"/>
        <end position="51"/>
    </location>
</feature>
<dbReference type="GO" id="GO:0019290">
    <property type="term" value="P:siderophore biosynthetic process"/>
    <property type="evidence" value="ECO:0007669"/>
    <property type="project" value="TreeGrafter"/>
</dbReference>
<dbReference type="SUPFAM" id="SSF160582">
    <property type="entry name" value="MbtH-like"/>
    <property type="match status" value="1"/>
</dbReference>
<dbReference type="RefSeq" id="WP_132122422.1">
    <property type="nucleotide sequence ID" value="NZ_SLWS01000007.1"/>
</dbReference>
<name>A0A4R2JDC9_9PSEU</name>
<dbReference type="AlphaFoldDB" id="A0A4R2JDC9"/>
<dbReference type="InterPro" id="IPR005153">
    <property type="entry name" value="MbtH-like_dom"/>
</dbReference>
<dbReference type="InterPro" id="IPR038020">
    <property type="entry name" value="MbtH-like_sf"/>
</dbReference>
<reference evidence="2 3" key="1">
    <citation type="submission" date="2019-03" db="EMBL/GenBank/DDBJ databases">
        <title>Genomic Encyclopedia of Type Strains, Phase IV (KMG-IV): sequencing the most valuable type-strain genomes for metagenomic binning, comparative biology and taxonomic classification.</title>
        <authorList>
            <person name="Goeker M."/>
        </authorList>
    </citation>
    <scope>NUCLEOTIDE SEQUENCE [LARGE SCALE GENOMIC DNA]</scope>
    <source>
        <strain evidence="2 3">DSM 45934</strain>
    </source>
</reference>
<dbReference type="Pfam" id="PF03621">
    <property type="entry name" value="MbtH"/>
    <property type="match status" value="1"/>
</dbReference>
<evidence type="ECO:0000313" key="3">
    <source>
        <dbReference type="Proteomes" id="UP000295680"/>
    </source>
</evidence>
<sequence>MSIDNPDTVFQVVVNDEDQYSIWFADRDVPAGWTADGTRGTKKECLDHIEKVWTDMRPRSVRARMTA</sequence>
<dbReference type="GO" id="GO:0005829">
    <property type="term" value="C:cytosol"/>
    <property type="evidence" value="ECO:0007669"/>
    <property type="project" value="TreeGrafter"/>
</dbReference>
<dbReference type="Proteomes" id="UP000295680">
    <property type="component" value="Unassembled WGS sequence"/>
</dbReference>
<dbReference type="OrthoDB" id="7584480at2"/>
<dbReference type="PANTHER" id="PTHR38444:SF1">
    <property type="entry name" value="ENTEROBACTIN BIOSYNTHESIS PROTEIN YBDZ"/>
    <property type="match status" value="1"/>
</dbReference>
<gene>
    <name evidence="2" type="ORF">EV192_107527</name>
</gene>
<keyword evidence="3" id="KW-1185">Reference proteome</keyword>
<protein>
    <submittedName>
        <fullName evidence="2">MbtH protein</fullName>
    </submittedName>
</protein>
<dbReference type="SMART" id="SM00923">
    <property type="entry name" value="MbtH"/>
    <property type="match status" value="1"/>
</dbReference>
<proteinExistence type="predicted"/>
<accession>A0A4R2JDC9</accession>
<evidence type="ECO:0000313" key="2">
    <source>
        <dbReference type="EMBL" id="TCO56102.1"/>
    </source>
</evidence>
<dbReference type="PANTHER" id="PTHR38444">
    <property type="entry name" value="ENTEROBACTIN BIOSYNTHESIS PROTEIN YBDZ"/>
    <property type="match status" value="1"/>
</dbReference>